<comment type="caution">
    <text evidence="1">The sequence shown here is derived from an EMBL/GenBank/DDBJ whole genome shotgun (WGS) entry which is preliminary data.</text>
</comment>
<organism evidence="1 2">
    <name type="scientific">Lasiosphaeria hispida</name>
    <dbReference type="NCBI Taxonomy" id="260671"/>
    <lineage>
        <taxon>Eukaryota</taxon>
        <taxon>Fungi</taxon>
        <taxon>Dikarya</taxon>
        <taxon>Ascomycota</taxon>
        <taxon>Pezizomycotina</taxon>
        <taxon>Sordariomycetes</taxon>
        <taxon>Sordariomycetidae</taxon>
        <taxon>Sordariales</taxon>
        <taxon>Lasiosphaeriaceae</taxon>
        <taxon>Lasiosphaeria</taxon>
    </lineage>
</organism>
<dbReference type="EMBL" id="JAUIQD010000004">
    <property type="protein sequence ID" value="KAK3353846.1"/>
    <property type="molecule type" value="Genomic_DNA"/>
</dbReference>
<dbReference type="AlphaFoldDB" id="A0AAJ0HJG9"/>
<evidence type="ECO:0000313" key="2">
    <source>
        <dbReference type="Proteomes" id="UP001275084"/>
    </source>
</evidence>
<name>A0AAJ0HJG9_9PEZI</name>
<sequence>MVGAVAKPGASAAANSEILHGGAAKTWPFAKPCRRIRKASCTVVMADSAMGFRFPDRRGQINQQTTSQASEVAVATFLDGLVGDEGSMTEEAERVRVWFRNAVGLYGFNRRVFLTREGHLGLGPTVMREGMRPWCYSERGCPWSCVPFINLAFLGETKMSVPGRAGMGVHSASSYTWETAM</sequence>
<reference evidence="1" key="2">
    <citation type="submission" date="2023-06" db="EMBL/GenBank/DDBJ databases">
        <authorList>
            <consortium name="Lawrence Berkeley National Laboratory"/>
            <person name="Haridas S."/>
            <person name="Hensen N."/>
            <person name="Bonometti L."/>
            <person name="Westerberg I."/>
            <person name="Brannstrom I.O."/>
            <person name="Guillou S."/>
            <person name="Cros-Aarteil S."/>
            <person name="Calhoun S."/>
            <person name="Kuo A."/>
            <person name="Mondo S."/>
            <person name="Pangilinan J."/>
            <person name="Riley R."/>
            <person name="Labutti K."/>
            <person name="Andreopoulos B."/>
            <person name="Lipzen A."/>
            <person name="Chen C."/>
            <person name="Yanf M."/>
            <person name="Daum C."/>
            <person name="Ng V."/>
            <person name="Clum A."/>
            <person name="Steindorff A."/>
            <person name="Ohm R."/>
            <person name="Martin F."/>
            <person name="Silar P."/>
            <person name="Natvig D."/>
            <person name="Lalanne C."/>
            <person name="Gautier V."/>
            <person name="Ament-Velasquez S.L."/>
            <person name="Kruys A."/>
            <person name="Hutchinson M.I."/>
            <person name="Powell A.J."/>
            <person name="Barry K."/>
            <person name="Miller A.N."/>
            <person name="Grigoriev I.V."/>
            <person name="Debuchy R."/>
            <person name="Gladieux P."/>
            <person name="Thoren M.H."/>
            <person name="Johannesson H."/>
        </authorList>
    </citation>
    <scope>NUCLEOTIDE SEQUENCE</scope>
    <source>
        <strain evidence="1">CBS 955.72</strain>
    </source>
</reference>
<reference evidence="1" key="1">
    <citation type="journal article" date="2023" name="Mol. Phylogenet. Evol.">
        <title>Genome-scale phylogeny and comparative genomics of the fungal order Sordariales.</title>
        <authorList>
            <person name="Hensen N."/>
            <person name="Bonometti L."/>
            <person name="Westerberg I."/>
            <person name="Brannstrom I.O."/>
            <person name="Guillou S."/>
            <person name="Cros-Aarteil S."/>
            <person name="Calhoun S."/>
            <person name="Haridas S."/>
            <person name="Kuo A."/>
            <person name="Mondo S."/>
            <person name="Pangilinan J."/>
            <person name="Riley R."/>
            <person name="LaButti K."/>
            <person name="Andreopoulos B."/>
            <person name="Lipzen A."/>
            <person name="Chen C."/>
            <person name="Yan M."/>
            <person name="Daum C."/>
            <person name="Ng V."/>
            <person name="Clum A."/>
            <person name="Steindorff A."/>
            <person name="Ohm R.A."/>
            <person name="Martin F."/>
            <person name="Silar P."/>
            <person name="Natvig D.O."/>
            <person name="Lalanne C."/>
            <person name="Gautier V."/>
            <person name="Ament-Velasquez S.L."/>
            <person name="Kruys A."/>
            <person name="Hutchinson M.I."/>
            <person name="Powell A.J."/>
            <person name="Barry K."/>
            <person name="Miller A.N."/>
            <person name="Grigoriev I.V."/>
            <person name="Debuchy R."/>
            <person name="Gladieux P."/>
            <person name="Hiltunen Thoren M."/>
            <person name="Johannesson H."/>
        </authorList>
    </citation>
    <scope>NUCLEOTIDE SEQUENCE</scope>
    <source>
        <strain evidence="1">CBS 955.72</strain>
    </source>
</reference>
<proteinExistence type="predicted"/>
<protein>
    <submittedName>
        <fullName evidence="1">Uncharacterized protein</fullName>
    </submittedName>
</protein>
<evidence type="ECO:0000313" key="1">
    <source>
        <dbReference type="EMBL" id="KAK3353846.1"/>
    </source>
</evidence>
<dbReference type="Proteomes" id="UP001275084">
    <property type="component" value="Unassembled WGS sequence"/>
</dbReference>
<keyword evidence="2" id="KW-1185">Reference proteome</keyword>
<accession>A0AAJ0HJG9</accession>
<gene>
    <name evidence="1" type="ORF">B0T25DRAFT_545483</name>
</gene>